<evidence type="ECO:0000256" key="10">
    <source>
        <dbReference type="RuleBase" id="RU361115"/>
    </source>
</evidence>
<keyword evidence="3 10" id="KW-0808">Transferase</keyword>
<accession>A0AAD3CZE6</accession>
<feature type="transmembrane region" description="Helical" evidence="10">
    <location>
        <begin position="89"/>
        <end position="110"/>
    </location>
</feature>
<evidence type="ECO:0000256" key="6">
    <source>
        <dbReference type="ARBA" id="ARBA00022989"/>
    </source>
</evidence>
<keyword evidence="2 10" id="KW-0444">Lipid biosynthesis</keyword>
<dbReference type="GO" id="GO:0030148">
    <property type="term" value="P:sphingolipid biosynthetic process"/>
    <property type="evidence" value="ECO:0007669"/>
    <property type="project" value="TreeGrafter"/>
</dbReference>
<keyword evidence="6 10" id="KW-1133">Transmembrane helix</keyword>
<evidence type="ECO:0000256" key="1">
    <source>
        <dbReference type="ARBA" id="ARBA00004141"/>
    </source>
</evidence>
<keyword evidence="12" id="KW-1185">Reference proteome</keyword>
<dbReference type="Pfam" id="PF01151">
    <property type="entry name" value="ELO"/>
    <property type="match status" value="1"/>
</dbReference>
<evidence type="ECO:0000256" key="7">
    <source>
        <dbReference type="ARBA" id="ARBA00023098"/>
    </source>
</evidence>
<gene>
    <name evidence="11" type="ORF">CTEN210_10296</name>
</gene>
<dbReference type="GO" id="GO:0009922">
    <property type="term" value="F:fatty acid elongase activity"/>
    <property type="evidence" value="ECO:0007669"/>
    <property type="project" value="InterPro"/>
</dbReference>
<evidence type="ECO:0000256" key="5">
    <source>
        <dbReference type="ARBA" id="ARBA00022832"/>
    </source>
</evidence>
<feature type="transmembrane region" description="Helical" evidence="10">
    <location>
        <begin position="262"/>
        <end position="282"/>
    </location>
</feature>
<dbReference type="SUPFAM" id="SSF103473">
    <property type="entry name" value="MFS general substrate transporter"/>
    <property type="match status" value="1"/>
</dbReference>
<sequence length="296" mass="34867">MGWKSVDESLGCIEYNPANVPFEDLDCLYPSMKNIYTKWEKNMVQHVIPTRDSMRENPWIPITAVTLYAVLIIYGKYKMKDAQPWNLRKLMALWNFSLSLFSFIGFFRTLPHVIHNLYSYPISNVICDDPESAYGSGMTGVWVQLFVLSKFPELLDTFFIVIHKKPLIFLHWYHHITVLLYCWYSYAASSPVGLFFCVMNYGVHAVMYGYYFLMVMKWKPKWFNSVYITIAQISQMIGGVIITLMGYYYTHRVEGCYVTDDINMAAFLMYGSYLFLFCQFFVRRYLNKGKKKSKKE</sequence>
<dbReference type="GO" id="GO:0005789">
    <property type="term" value="C:endoplasmic reticulum membrane"/>
    <property type="evidence" value="ECO:0007669"/>
    <property type="project" value="TreeGrafter"/>
</dbReference>
<comment type="catalytic activity">
    <reaction evidence="10">
        <text>an acyl-CoA + malonyl-CoA + H(+) = a 3-oxoacyl-CoA + CO2 + CoA</text>
        <dbReference type="Rhea" id="RHEA:50252"/>
        <dbReference type="ChEBI" id="CHEBI:15378"/>
        <dbReference type="ChEBI" id="CHEBI:16526"/>
        <dbReference type="ChEBI" id="CHEBI:57287"/>
        <dbReference type="ChEBI" id="CHEBI:57384"/>
        <dbReference type="ChEBI" id="CHEBI:58342"/>
        <dbReference type="ChEBI" id="CHEBI:90726"/>
    </reaction>
    <physiologicalReaction direction="left-to-right" evidence="10">
        <dbReference type="Rhea" id="RHEA:50253"/>
    </physiologicalReaction>
</comment>
<dbReference type="EC" id="2.3.1.-" evidence="10"/>
<feature type="transmembrane region" description="Helical" evidence="10">
    <location>
        <begin position="192"/>
        <end position="213"/>
    </location>
</feature>
<dbReference type="GO" id="GO:0034625">
    <property type="term" value="P:fatty acid elongation, monounsaturated fatty acid"/>
    <property type="evidence" value="ECO:0007669"/>
    <property type="project" value="TreeGrafter"/>
</dbReference>
<dbReference type="PROSITE" id="PS01188">
    <property type="entry name" value="ELO"/>
    <property type="match status" value="1"/>
</dbReference>
<dbReference type="GO" id="GO:0042761">
    <property type="term" value="P:very long-chain fatty acid biosynthetic process"/>
    <property type="evidence" value="ECO:0007669"/>
    <property type="project" value="TreeGrafter"/>
</dbReference>
<evidence type="ECO:0000256" key="2">
    <source>
        <dbReference type="ARBA" id="ARBA00022516"/>
    </source>
</evidence>
<feature type="transmembrane region" description="Helical" evidence="10">
    <location>
        <begin position="59"/>
        <end position="77"/>
    </location>
</feature>
<proteinExistence type="inferred from homology"/>
<keyword evidence="9 10" id="KW-0275">Fatty acid biosynthesis</keyword>
<reference evidence="11 12" key="1">
    <citation type="journal article" date="2021" name="Sci. Rep.">
        <title>The genome of the diatom Chaetoceros tenuissimus carries an ancient integrated fragment of an extant virus.</title>
        <authorList>
            <person name="Hongo Y."/>
            <person name="Kimura K."/>
            <person name="Takaki Y."/>
            <person name="Yoshida Y."/>
            <person name="Baba S."/>
            <person name="Kobayashi G."/>
            <person name="Nagasaki K."/>
            <person name="Hano T."/>
            <person name="Tomaru Y."/>
        </authorList>
    </citation>
    <scope>NUCLEOTIDE SEQUENCE [LARGE SCALE GENOMIC DNA]</scope>
    <source>
        <strain evidence="11 12">NIES-3715</strain>
    </source>
</reference>
<evidence type="ECO:0000256" key="8">
    <source>
        <dbReference type="ARBA" id="ARBA00023136"/>
    </source>
</evidence>
<evidence type="ECO:0000256" key="3">
    <source>
        <dbReference type="ARBA" id="ARBA00022679"/>
    </source>
</evidence>
<dbReference type="InterPro" id="IPR030457">
    <property type="entry name" value="ELO_CS"/>
</dbReference>
<dbReference type="InterPro" id="IPR036259">
    <property type="entry name" value="MFS_trans_sf"/>
</dbReference>
<comment type="caution">
    <text evidence="11">The sequence shown here is derived from an EMBL/GenBank/DDBJ whole genome shotgun (WGS) entry which is preliminary data.</text>
</comment>
<feature type="transmembrane region" description="Helical" evidence="10">
    <location>
        <begin position="225"/>
        <end position="250"/>
    </location>
</feature>
<evidence type="ECO:0000313" key="12">
    <source>
        <dbReference type="Proteomes" id="UP001054902"/>
    </source>
</evidence>
<evidence type="ECO:0000256" key="4">
    <source>
        <dbReference type="ARBA" id="ARBA00022692"/>
    </source>
</evidence>
<keyword evidence="8 10" id="KW-0472">Membrane</keyword>
<evidence type="ECO:0000256" key="9">
    <source>
        <dbReference type="ARBA" id="ARBA00023160"/>
    </source>
</evidence>
<dbReference type="GO" id="GO:0034626">
    <property type="term" value="P:fatty acid elongation, polyunsaturated fatty acid"/>
    <property type="evidence" value="ECO:0007669"/>
    <property type="project" value="TreeGrafter"/>
</dbReference>
<organism evidence="11 12">
    <name type="scientific">Chaetoceros tenuissimus</name>
    <dbReference type="NCBI Taxonomy" id="426638"/>
    <lineage>
        <taxon>Eukaryota</taxon>
        <taxon>Sar</taxon>
        <taxon>Stramenopiles</taxon>
        <taxon>Ochrophyta</taxon>
        <taxon>Bacillariophyta</taxon>
        <taxon>Coscinodiscophyceae</taxon>
        <taxon>Chaetocerotophycidae</taxon>
        <taxon>Chaetocerotales</taxon>
        <taxon>Chaetocerotaceae</taxon>
        <taxon>Chaetoceros</taxon>
    </lineage>
</organism>
<keyword evidence="5 10" id="KW-0276">Fatty acid metabolism</keyword>
<dbReference type="EMBL" id="BLLK01000047">
    <property type="protein sequence ID" value="GFH53820.1"/>
    <property type="molecule type" value="Genomic_DNA"/>
</dbReference>
<keyword evidence="4 10" id="KW-0812">Transmembrane</keyword>
<dbReference type="PANTHER" id="PTHR11157:SF17">
    <property type="entry name" value="ELONGATION OF VERY LONG CHAIN FATTY ACIDS PROTEIN 6"/>
    <property type="match status" value="1"/>
</dbReference>
<evidence type="ECO:0000313" key="11">
    <source>
        <dbReference type="EMBL" id="GFH53820.1"/>
    </source>
</evidence>
<protein>
    <recommendedName>
        <fullName evidence="10">Elongation of fatty acids protein</fullName>
        <ecNumber evidence="10">2.3.1.-</ecNumber>
    </recommendedName>
</protein>
<name>A0AAD3CZE6_9STRA</name>
<comment type="subcellular location">
    <subcellularLocation>
        <location evidence="1">Membrane</location>
        <topology evidence="1">Multi-pass membrane protein</topology>
    </subcellularLocation>
</comment>
<keyword evidence="7 10" id="KW-0443">Lipid metabolism</keyword>
<dbReference type="Proteomes" id="UP001054902">
    <property type="component" value="Unassembled WGS sequence"/>
</dbReference>
<dbReference type="InterPro" id="IPR002076">
    <property type="entry name" value="ELO_fam"/>
</dbReference>
<feature type="transmembrane region" description="Helical" evidence="10">
    <location>
        <begin position="169"/>
        <end position="186"/>
    </location>
</feature>
<dbReference type="PANTHER" id="PTHR11157">
    <property type="entry name" value="FATTY ACID ACYL TRANSFERASE-RELATED"/>
    <property type="match status" value="1"/>
</dbReference>
<dbReference type="AlphaFoldDB" id="A0AAD3CZE6"/>
<dbReference type="GO" id="GO:0019367">
    <property type="term" value="P:fatty acid elongation, saturated fatty acid"/>
    <property type="evidence" value="ECO:0007669"/>
    <property type="project" value="TreeGrafter"/>
</dbReference>
<feature type="transmembrane region" description="Helical" evidence="10">
    <location>
        <begin position="141"/>
        <end position="162"/>
    </location>
</feature>
<comment type="similarity">
    <text evidence="10">Belongs to the ELO family.</text>
</comment>